<feature type="transmembrane region" description="Helical" evidence="7">
    <location>
        <begin position="378"/>
        <end position="400"/>
    </location>
</feature>
<evidence type="ECO:0000256" key="2">
    <source>
        <dbReference type="ARBA" id="ARBA00008335"/>
    </source>
</evidence>
<keyword evidence="10" id="KW-1185">Reference proteome</keyword>
<feature type="transmembrane region" description="Helical" evidence="7">
    <location>
        <begin position="319"/>
        <end position="336"/>
    </location>
</feature>
<dbReference type="PROSITE" id="PS50850">
    <property type="entry name" value="MFS"/>
    <property type="match status" value="1"/>
</dbReference>
<dbReference type="Pfam" id="PF07690">
    <property type="entry name" value="MFS_1"/>
    <property type="match status" value="1"/>
</dbReference>
<keyword evidence="5 7" id="KW-1133">Transmembrane helix</keyword>
<feature type="transmembrane region" description="Helical" evidence="7">
    <location>
        <begin position="198"/>
        <end position="219"/>
    </location>
</feature>
<reference evidence="10" key="1">
    <citation type="journal article" date="2019" name="Int. J. Syst. Evol. Microbiol.">
        <title>The Global Catalogue of Microorganisms (GCM) 10K type strain sequencing project: providing services to taxonomists for standard genome sequencing and annotation.</title>
        <authorList>
            <consortium name="The Broad Institute Genomics Platform"/>
            <consortium name="The Broad Institute Genome Sequencing Center for Infectious Disease"/>
            <person name="Wu L."/>
            <person name="Ma J."/>
        </authorList>
    </citation>
    <scope>NUCLEOTIDE SEQUENCE [LARGE SCALE GENOMIC DNA]</scope>
    <source>
        <strain evidence="10">JCM 16545</strain>
    </source>
</reference>
<feature type="transmembrane region" description="Helical" evidence="7">
    <location>
        <begin position="136"/>
        <end position="157"/>
    </location>
</feature>
<keyword evidence="6 7" id="KW-0472">Membrane</keyword>
<dbReference type="Gene3D" id="1.20.1250.20">
    <property type="entry name" value="MFS general substrate transporter like domains"/>
    <property type="match status" value="2"/>
</dbReference>
<comment type="similarity">
    <text evidence="2">Belongs to the major facilitator superfamily.</text>
</comment>
<dbReference type="InterPro" id="IPR036259">
    <property type="entry name" value="MFS_trans_sf"/>
</dbReference>
<accession>A0ABW5E5G9</accession>
<evidence type="ECO:0000313" key="9">
    <source>
        <dbReference type="EMBL" id="MFD2277706.1"/>
    </source>
</evidence>
<feature type="transmembrane region" description="Helical" evidence="7">
    <location>
        <begin position="257"/>
        <end position="278"/>
    </location>
</feature>
<feature type="transmembrane region" description="Helical" evidence="7">
    <location>
        <begin position="290"/>
        <end position="307"/>
    </location>
</feature>
<comment type="caution">
    <text evidence="9">The sequence shown here is derived from an EMBL/GenBank/DDBJ whole genome shotgun (WGS) entry which is preliminary data.</text>
</comment>
<dbReference type="PANTHER" id="PTHR23514:SF3">
    <property type="entry name" value="BYPASS OF STOP CODON PROTEIN 6"/>
    <property type="match status" value="1"/>
</dbReference>
<dbReference type="InterPro" id="IPR011701">
    <property type="entry name" value="MFS"/>
</dbReference>
<keyword evidence="4 7" id="KW-0812">Transmembrane</keyword>
<feature type="transmembrane region" description="Helical" evidence="7">
    <location>
        <begin position="342"/>
        <end position="366"/>
    </location>
</feature>
<evidence type="ECO:0000256" key="4">
    <source>
        <dbReference type="ARBA" id="ARBA00022692"/>
    </source>
</evidence>
<evidence type="ECO:0000256" key="6">
    <source>
        <dbReference type="ARBA" id="ARBA00023136"/>
    </source>
</evidence>
<sequence length="502" mass="54532">MEQQLSDAQKKQLFWACFLSLMAAGVGFAYRVMVLGDWGTEFNLTGGEMGRIFGASLWPIAVMMILFSLVVDFVGYKRSMYLAFFFQATSAVLTCLAKSPTELYWAALCAGLGHGIIEAVINPVCATLYTTQKSKMLNILHASWPAGLVAGGTVMILCKDISWQLNALWILVPVLAYGIMFIKATFPVDERVAAKVPYSVMLKDVGFLSSSIAAFLLFYELTNVFTGTPPNVFVALGVGLAIGAVFGFITKSFGKPLYFILCLLMIPLATTELGTDAWIKQLMTPVMGEYAAWAIVLSAFIMMILRFQAGILTSRFSPPTILVISSFFSMMGLIALSQVDGWMVFAAFVLYAVGQTFYWPTVLGLASEQYPEGGALSLNTVSAIGLLSVGIIGGPIIGIFNDNHTTNNIKEVSTEVYEASKVEKEFFGASYEATDAKKATELAESVGKSDEVIAATTKAGRQSLMTVALAFPCVMMVCFGIIGFWYKSKGGYKPRVLEATWE</sequence>
<evidence type="ECO:0000313" key="10">
    <source>
        <dbReference type="Proteomes" id="UP001597297"/>
    </source>
</evidence>
<comment type="subcellular location">
    <subcellularLocation>
        <location evidence="1">Endomembrane system</location>
        <topology evidence="1">Multi-pass membrane protein</topology>
    </subcellularLocation>
</comment>
<keyword evidence="3" id="KW-0813">Transport</keyword>
<feature type="transmembrane region" description="Helical" evidence="7">
    <location>
        <begin position="52"/>
        <end position="74"/>
    </location>
</feature>
<dbReference type="PANTHER" id="PTHR23514">
    <property type="entry name" value="BYPASS OF STOP CODON PROTEIN 6"/>
    <property type="match status" value="1"/>
</dbReference>
<feature type="domain" description="Major facilitator superfamily (MFS) profile" evidence="8">
    <location>
        <begin position="13"/>
        <end position="490"/>
    </location>
</feature>
<dbReference type="SUPFAM" id="SSF103473">
    <property type="entry name" value="MFS general substrate transporter"/>
    <property type="match status" value="1"/>
</dbReference>
<feature type="transmembrane region" description="Helical" evidence="7">
    <location>
        <begin position="231"/>
        <end position="250"/>
    </location>
</feature>
<feature type="transmembrane region" description="Helical" evidence="7">
    <location>
        <begin position="12"/>
        <end position="32"/>
    </location>
</feature>
<gene>
    <name evidence="9" type="ORF">ACFSQZ_14655</name>
</gene>
<evidence type="ECO:0000256" key="7">
    <source>
        <dbReference type="SAM" id="Phobius"/>
    </source>
</evidence>
<dbReference type="RefSeq" id="WP_377093561.1">
    <property type="nucleotide sequence ID" value="NZ_JBHSJM010000001.1"/>
</dbReference>
<evidence type="ECO:0000256" key="5">
    <source>
        <dbReference type="ARBA" id="ARBA00022989"/>
    </source>
</evidence>
<dbReference type="InterPro" id="IPR051788">
    <property type="entry name" value="MFS_Transporter"/>
</dbReference>
<name>A0ABW5E5G9_9BACT</name>
<feature type="transmembrane region" description="Helical" evidence="7">
    <location>
        <begin position="464"/>
        <end position="486"/>
    </location>
</feature>
<feature type="transmembrane region" description="Helical" evidence="7">
    <location>
        <begin position="163"/>
        <end position="186"/>
    </location>
</feature>
<dbReference type="Proteomes" id="UP001597297">
    <property type="component" value="Unassembled WGS sequence"/>
</dbReference>
<evidence type="ECO:0000259" key="8">
    <source>
        <dbReference type="PROSITE" id="PS50850"/>
    </source>
</evidence>
<dbReference type="InterPro" id="IPR020846">
    <property type="entry name" value="MFS_dom"/>
</dbReference>
<evidence type="ECO:0000256" key="1">
    <source>
        <dbReference type="ARBA" id="ARBA00004127"/>
    </source>
</evidence>
<organism evidence="9 10">
    <name type="scientific">Rubritalea spongiae</name>
    <dbReference type="NCBI Taxonomy" id="430797"/>
    <lineage>
        <taxon>Bacteria</taxon>
        <taxon>Pseudomonadati</taxon>
        <taxon>Verrucomicrobiota</taxon>
        <taxon>Verrucomicrobiia</taxon>
        <taxon>Verrucomicrobiales</taxon>
        <taxon>Rubritaleaceae</taxon>
        <taxon>Rubritalea</taxon>
    </lineage>
</organism>
<proteinExistence type="inferred from homology"/>
<dbReference type="EMBL" id="JBHUJC010000043">
    <property type="protein sequence ID" value="MFD2277706.1"/>
    <property type="molecule type" value="Genomic_DNA"/>
</dbReference>
<protein>
    <submittedName>
        <fullName evidence="9">MFS transporter</fullName>
    </submittedName>
</protein>
<evidence type="ECO:0000256" key="3">
    <source>
        <dbReference type="ARBA" id="ARBA00022448"/>
    </source>
</evidence>